<evidence type="ECO:0000313" key="1">
    <source>
        <dbReference type="EMBL" id="OMO69307.1"/>
    </source>
</evidence>
<gene>
    <name evidence="1" type="ORF">CCACVL1_19559</name>
</gene>
<dbReference type="EMBL" id="AWWV01012050">
    <property type="protein sequence ID" value="OMO69307.1"/>
    <property type="molecule type" value="Genomic_DNA"/>
</dbReference>
<dbReference type="Gramene" id="OMO69307">
    <property type="protein sequence ID" value="OMO69307"/>
    <property type="gene ID" value="CCACVL1_19559"/>
</dbReference>
<comment type="caution">
    <text evidence="1">The sequence shown here is derived from an EMBL/GenBank/DDBJ whole genome shotgun (WGS) entry which is preliminary data.</text>
</comment>
<protein>
    <submittedName>
        <fullName evidence="1">Uncharacterized protein</fullName>
    </submittedName>
</protein>
<dbReference type="Proteomes" id="UP000188268">
    <property type="component" value="Unassembled WGS sequence"/>
</dbReference>
<proteinExistence type="predicted"/>
<reference evidence="1 2" key="1">
    <citation type="submission" date="2013-09" db="EMBL/GenBank/DDBJ databases">
        <title>Corchorus capsularis genome sequencing.</title>
        <authorList>
            <person name="Alam M."/>
            <person name="Haque M.S."/>
            <person name="Islam M.S."/>
            <person name="Emdad E.M."/>
            <person name="Islam M.M."/>
            <person name="Ahmed B."/>
            <person name="Halim A."/>
            <person name="Hossen Q.M.M."/>
            <person name="Hossain M.Z."/>
            <person name="Ahmed R."/>
            <person name="Khan M.M."/>
            <person name="Islam R."/>
            <person name="Rashid M.M."/>
            <person name="Khan S.A."/>
            <person name="Rahman M.S."/>
            <person name="Alam M."/>
        </authorList>
    </citation>
    <scope>NUCLEOTIDE SEQUENCE [LARGE SCALE GENOMIC DNA]</scope>
    <source>
        <strain evidence="2">cv. CVL-1</strain>
        <tissue evidence="1">Whole seedling</tissue>
    </source>
</reference>
<keyword evidence="2" id="KW-1185">Reference proteome</keyword>
<accession>A0A1R3HG10</accession>
<dbReference type="AlphaFoldDB" id="A0A1R3HG10"/>
<evidence type="ECO:0000313" key="2">
    <source>
        <dbReference type="Proteomes" id="UP000188268"/>
    </source>
</evidence>
<organism evidence="1 2">
    <name type="scientific">Corchorus capsularis</name>
    <name type="common">Jute</name>
    <dbReference type="NCBI Taxonomy" id="210143"/>
    <lineage>
        <taxon>Eukaryota</taxon>
        <taxon>Viridiplantae</taxon>
        <taxon>Streptophyta</taxon>
        <taxon>Embryophyta</taxon>
        <taxon>Tracheophyta</taxon>
        <taxon>Spermatophyta</taxon>
        <taxon>Magnoliopsida</taxon>
        <taxon>eudicotyledons</taxon>
        <taxon>Gunneridae</taxon>
        <taxon>Pentapetalae</taxon>
        <taxon>rosids</taxon>
        <taxon>malvids</taxon>
        <taxon>Malvales</taxon>
        <taxon>Malvaceae</taxon>
        <taxon>Grewioideae</taxon>
        <taxon>Apeibeae</taxon>
        <taxon>Corchorus</taxon>
    </lineage>
</organism>
<sequence length="44" mass="5084">MEMIEREKTIMQISNKKPPPELSTASSPRPILLPRIKKYSLAIF</sequence>
<name>A0A1R3HG10_COCAP</name>